<dbReference type="SMART" id="SM00450">
    <property type="entry name" value="RHOD"/>
    <property type="match status" value="1"/>
</dbReference>
<dbReference type="Gene3D" id="3.40.250.10">
    <property type="entry name" value="Rhodanese-like domain"/>
    <property type="match status" value="1"/>
</dbReference>
<protein>
    <submittedName>
        <fullName evidence="3">Putative Thiosulfate sulfurtransferase</fullName>
        <ecNumber evidence="3">2.8.1.1</ecNumber>
    </submittedName>
</protein>
<dbReference type="PROSITE" id="PS50206">
    <property type="entry name" value="RHODANESE_3"/>
    <property type="match status" value="1"/>
</dbReference>
<dbReference type="GO" id="GO:0004792">
    <property type="term" value="F:thiosulfate-cyanide sulfurtransferase activity"/>
    <property type="evidence" value="ECO:0007669"/>
    <property type="project" value="UniProtKB-EC"/>
</dbReference>
<dbReference type="EC" id="2.8.1.1" evidence="3"/>
<name>A0A1S7LJ89_MAGMO</name>
<dbReference type="InterPro" id="IPR001763">
    <property type="entry name" value="Rhodanese-like_dom"/>
</dbReference>
<evidence type="ECO:0000256" key="1">
    <source>
        <dbReference type="SAM" id="SignalP"/>
    </source>
</evidence>
<gene>
    <name evidence="3" type="ORF">MAGMO_2807</name>
</gene>
<feature type="signal peptide" evidence="1">
    <location>
        <begin position="1"/>
        <end position="29"/>
    </location>
</feature>
<keyword evidence="3" id="KW-0808">Transferase</keyword>
<dbReference type="PANTHER" id="PTHR43031">
    <property type="entry name" value="FAD-DEPENDENT OXIDOREDUCTASE"/>
    <property type="match status" value="1"/>
</dbReference>
<feature type="domain" description="Rhodanese" evidence="2">
    <location>
        <begin position="67"/>
        <end position="144"/>
    </location>
</feature>
<dbReference type="CDD" id="cd00158">
    <property type="entry name" value="RHOD"/>
    <property type="match status" value="1"/>
</dbReference>
<dbReference type="SUPFAM" id="SSF52821">
    <property type="entry name" value="Rhodanese/Cell cycle control phosphatase"/>
    <property type="match status" value="1"/>
</dbReference>
<dbReference type="AlphaFoldDB" id="A0A1S7LJ89"/>
<dbReference type="EMBL" id="LO017727">
    <property type="protein sequence ID" value="CRH06955.1"/>
    <property type="molecule type" value="Genomic_DNA"/>
</dbReference>
<accession>A0A1S7LJ89</accession>
<evidence type="ECO:0000313" key="3">
    <source>
        <dbReference type="EMBL" id="CRH06955.1"/>
    </source>
</evidence>
<evidence type="ECO:0000259" key="2">
    <source>
        <dbReference type="PROSITE" id="PS50206"/>
    </source>
</evidence>
<keyword evidence="1" id="KW-0732">Signal</keyword>
<dbReference type="InterPro" id="IPR050229">
    <property type="entry name" value="GlpE_sulfurtransferase"/>
</dbReference>
<proteinExistence type="predicted"/>
<dbReference type="Pfam" id="PF00581">
    <property type="entry name" value="Rhodanese"/>
    <property type="match status" value="1"/>
</dbReference>
<dbReference type="PANTHER" id="PTHR43031:SF16">
    <property type="entry name" value="OXIDOREDUCTASE"/>
    <property type="match status" value="1"/>
</dbReference>
<reference evidence="3" key="1">
    <citation type="submission" date="2015-04" db="EMBL/GenBank/DDBJ databases">
        <authorList>
            <person name="Syromyatnikov M.Y."/>
            <person name="Popov V.N."/>
        </authorList>
    </citation>
    <scope>NUCLEOTIDE SEQUENCE</scope>
    <source>
        <strain evidence="3">MO-1</strain>
    </source>
</reference>
<sequence length="148" mass="16597">MFKAVKGSSWLKVVSLSAMLLCSSSVAMANEEQEITMDRMNDYMSEATHVQGMVTPEQVATTYLGVAAIFDTREEEQYEESHIKGAKHMEWREVIDRLDEIPTDKPVVLYCGTGALAAQAGFALRVLGRTNVVILRGGYEDWVKYKKK</sequence>
<feature type="chain" id="PRO_5013295010" evidence="1">
    <location>
        <begin position="30"/>
        <end position="148"/>
    </location>
</feature>
<dbReference type="InterPro" id="IPR036873">
    <property type="entry name" value="Rhodanese-like_dom_sf"/>
</dbReference>
<organism evidence="3">
    <name type="scientific">Magnetococcus massalia (strain MO-1)</name>
    <dbReference type="NCBI Taxonomy" id="451514"/>
    <lineage>
        <taxon>Bacteria</taxon>
        <taxon>Pseudomonadati</taxon>
        <taxon>Pseudomonadota</taxon>
        <taxon>Magnetococcia</taxon>
        <taxon>Magnetococcales</taxon>
        <taxon>Magnetococcaceae</taxon>
        <taxon>Magnetococcus</taxon>
    </lineage>
</organism>